<dbReference type="InterPro" id="IPR045422">
    <property type="entry name" value="DUF6511"/>
</dbReference>
<keyword evidence="2" id="KW-1185">Reference proteome</keyword>
<name>A0ABY3XCM8_9GAMM</name>
<reference evidence="1 2" key="1">
    <citation type="submission" date="2022-03" db="EMBL/GenBank/DDBJ databases">
        <title>Complete genome sequence of Lysobacter capsici VKM B-2533 and Lysobacter gummosus 10.1.1, promising sources of lytic agents.</title>
        <authorList>
            <person name="Tarlachkov S.V."/>
            <person name="Kudryakova I.V."/>
            <person name="Afoshin A.S."/>
            <person name="Leontyevskaya E.A."/>
            <person name="Leontyevskaya N.V."/>
        </authorList>
    </citation>
    <scope>NUCLEOTIDE SEQUENCE [LARGE SCALE GENOMIC DNA]</scope>
    <source>
        <strain evidence="1 2">10.1.1</strain>
    </source>
</reference>
<evidence type="ECO:0000313" key="1">
    <source>
        <dbReference type="EMBL" id="UNP29276.1"/>
    </source>
</evidence>
<dbReference type="Proteomes" id="UP000829194">
    <property type="component" value="Chromosome"/>
</dbReference>
<dbReference type="Pfam" id="PF20121">
    <property type="entry name" value="DUF6511"/>
    <property type="match status" value="1"/>
</dbReference>
<gene>
    <name evidence="1" type="ORF">MOV92_22865</name>
</gene>
<organism evidence="1 2">
    <name type="scientific">Lysobacter gummosus</name>
    <dbReference type="NCBI Taxonomy" id="262324"/>
    <lineage>
        <taxon>Bacteria</taxon>
        <taxon>Pseudomonadati</taxon>
        <taxon>Pseudomonadota</taxon>
        <taxon>Gammaproteobacteria</taxon>
        <taxon>Lysobacterales</taxon>
        <taxon>Lysobacteraceae</taxon>
        <taxon>Lysobacter</taxon>
    </lineage>
</organism>
<proteinExistence type="predicted"/>
<sequence length="126" mass="14274">MDLRRRIGDPRRAPYRWAFCSTVCQNAFHQLYDTRRRSDPASIEELLPVTHPLTHDAQRSCLRALASVADRIGFDTPLGHYNQAQATEVIEAITQAYEASVRAQSNQAAYKVKPPLDGFENDTIPF</sequence>
<accession>A0ABY3XCM8</accession>
<dbReference type="EMBL" id="CP093547">
    <property type="protein sequence ID" value="UNP29276.1"/>
    <property type="molecule type" value="Genomic_DNA"/>
</dbReference>
<evidence type="ECO:0000313" key="2">
    <source>
        <dbReference type="Proteomes" id="UP000829194"/>
    </source>
</evidence>
<dbReference type="RefSeq" id="WP_148649100.1">
    <property type="nucleotide sequence ID" value="NZ_CP011131.1"/>
</dbReference>
<protein>
    <submittedName>
        <fullName evidence="1">DUF6511 domain-containing protein</fullName>
    </submittedName>
</protein>